<dbReference type="PROSITE" id="PS51257">
    <property type="entry name" value="PROKAR_LIPOPROTEIN"/>
    <property type="match status" value="1"/>
</dbReference>
<gene>
    <name evidence="1" type="ORF">Adu01nite_64840</name>
</gene>
<accession>A0ABQ3Z5Q3</accession>
<dbReference type="RefSeq" id="WP_203732517.1">
    <property type="nucleotide sequence ID" value="NZ_BAAATX010000012.1"/>
</dbReference>
<dbReference type="EMBL" id="BOML01000052">
    <property type="protein sequence ID" value="GIE05134.1"/>
    <property type="molecule type" value="Genomic_DNA"/>
</dbReference>
<evidence type="ECO:0000313" key="2">
    <source>
        <dbReference type="Proteomes" id="UP000637628"/>
    </source>
</evidence>
<evidence type="ECO:0008006" key="3">
    <source>
        <dbReference type="Google" id="ProtNLM"/>
    </source>
</evidence>
<evidence type="ECO:0000313" key="1">
    <source>
        <dbReference type="EMBL" id="GIE05134.1"/>
    </source>
</evidence>
<sequence>MILRPALRVPAALAVTAMFLLVTACMTEWNRVPPLTFAYHHHNGSGLMDQTVEIINSGRSAEVPTLEIVPVDSSGAVLAGIHVTTLYGSDVGRLLAPARMTSLDVLAFTGGDTSKVADVRVTVRASARVKFPVAPQDVVVKAVDVAGKPTSQDGPFQSVELTNPNQEKVAAGVVCILWDQPPAGRPQQARGVIPVGVTTIAGNSSATIRADGAAGDGCESLKAYFTPLDHA</sequence>
<name>A0ABQ3Z5Q3_9ACTN</name>
<organism evidence="1 2">
    <name type="scientific">Paractinoplanes durhamensis</name>
    <dbReference type="NCBI Taxonomy" id="113563"/>
    <lineage>
        <taxon>Bacteria</taxon>
        <taxon>Bacillati</taxon>
        <taxon>Actinomycetota</taxon>
        <taxon>Actinomycetes</taxon>
        <taxon>Micromonosporales</taxon>
        <taxon>Micromonosporaceae</taxon>
        <taxon>Paractinoplanes</taxon>
    </lineage>
</organism>
<keyword evidence="2" id="KW-1185">Reference proteome</keyword>
<proteinExistence type="predicted"/>
<reference evidence="1 2" key="1">
    <citation type="submission" date="2021-01" db="EMBL/GenBank/DDBJ databases">
        <title>Whole genome shotgun sequence of Actinoplanes durhamensis NBRC 14914.</title>
        <authorList>
            <person name="Komaki H."/>
            <person name="Tamura T."/>
        </authorList>
    </citation>
    <scope>NUCLEOTIDE SEQUENCE [LARGE SCALE GENOMIC DNA]</scope>
    <source>
        <strain evidence="1 2">NBRC 14914</strain>
    </source>
</reference>
<dbReference type="Proteomes" id="UP000637628">
    <property type="component" value="Unassembled WGS sequence"/>
</dbReference>
<comment type="caution">
    <text evidence="1">The sequence shown here is derived from an EMBL/GenBank/DDBJ whole genome shotgun (WGS) entry which is preliminary data.</text>
</comment>
<protein>
    <recommendedName>
        <fullName evidence="3">Lipoprotein</fullName>
    </recommendedName>
</protein>